<keyword evidence="4" id="KW-1185">Reference proteome</keyword>
<dbReference type="Proteomes" id="UP000568050">
    <property type="component" value="Unassembled WGS sequence"/>
</dbReference>
<dbReference type="PANTHER" id="PTHR12110:SF41">
    <property type="entry name" value="INOSOSE DEHYDRATASE"/>
    <property type="match status" value="1"/>
</dbReference>
<dbReference type="PANTHER" id="PTHR12110">
    <property type="entry name" value="HYDROXYPYRUVATE ISOMERASE"/>
    <property type="match status" value="1"/>
</dbReference>
<dbReference type="InterPro" id="IPR013022">
    <property type="entry name" value="Xyl_isomerase-like_TIM-brl"/>
</dbReference>
<keyword evidence="3" id="KW-0456">Lyase</keyword>
<evidence type="ECO:0000313" key="4">
    <source>
        <dbReference type="Proteomes" id="UP000568050"/>
    </source>
</evidence>
<evidence type="ECO:0000259" key="2">
    <source>
        <dbReference type="Pfam" id="PF01261"/>
    </source>
</evidence>
<proteinExistence type="predicted"/>
<dbReference type="EC" id="4.2.1.44" evidence="3"/>
<name>A0A839R2X3_9MICO</name>
<dbReference type="Gene3D" id="3.20.20.150">
    <property type="entry name" value="Divalent-metal-dependent TIM barrel enzymes"/>
    <property type="match status" value="1"/>
</dbReference>
<dbReference type="RefSeq" id="WP_221187315.1">
    <property type="nucleotide sequence ID" value="NZ_CBCSFZ010000036.1"/>
</dbReference>
<dbReference type="InterPro" id="IPR050312">
    <property type="entry name" value="IolE/XylAMocC-like"/>
</dbReference>
<sequence>MTNELKLAAAPISWGVCETPGWGKQLDPERVLTDMKDLGITHTEFGPAGFLPEDAIERAEFLSERGMTAIGGFYPAVMHRDDHDPLPALREELEAYRAAGAEILVLSLDNGTSSYDDKRELTDEEWALTARRLNEAHELAASYGVRAVVHQHVGTLCESPVAVERLINDTEIELCLDTGHMLAGGNDPLAFVGEHADRVGHVHLKDVDSAQATKVLNGDIAYSDAVADGMYRPLGTGDAQIGAIIRTLREAGYDGWYVMEQDYRILDDSQIEQAVRDVQDSTAFVRSI</sequence>
<protein>
    <submittedName>
        <fullName evidence="3">Inosose dehydratase</fullName>
        <ecNumber evidence="3">4.2.1.44</ecNumber>
    </submittedName>
</protein>
<dbReference type="AlphaFoldDB" id="A0A839R2X3"/>
<gene>
    <name evidence="3" type="ORF">FHX50_001853</name>
</gene>
<dbReference type="EMBL" id="JACHWP010000007">
    <property type="protein sequence ID" value="MBB3023556.1"/>
    <property type="molecule type" value="Genomic_DNA"/>
</dbReference>
<organism evidence="3 4">
    <name type="scientific">Helcobacillus massiliensis</name>
    <dbReference type="NCBI Taxonomy" id="521392"/>
    <lineage>
        <taxon>Bacteria</taxon>
        <taxon>Bacillati</taxon>
        <taxon>Actinomycetota</taxon>
        <taxon>Actinomycetes</taxon>
        <taxon>Micrococcales</taxon>
        <taxon>Dermabacteraceae</taxon>
        <taxon>Helcobacillus</taxon>
    </lineage>
</organism>
<dbReference type="Pfam" id="PF01261">
    <property type="entry name" value="AP_endonuc_2"/>
    <property type="match status" value="1"/>
</dbReference>
<dbReference type="SUPFAM" id="SSF51658">
    <property type="entry name" value="Xylose isomerase-like"/>
    <property type="match status" value="1"/>
</dbReference>
<dbReference type="InterPro" id="IPR036237">
    <property type="entry name" value="Xyl_isomerase-like_sf"/>
</dbReference>
<dbReference type="GO" id="GO:0050114">
    <property type="term" value="F:myo-inosose-2 dehydratase activity"/>
    <property type="evidence" value="ECO:0007669"/>
    <property type="project" value="UniProtKB-EC"/>
</dbReference>
<evidence type="ECO:0000313" key="3">
    <source>
        <dbReference type="EMBL" id="MBB3023556.1"/>
    </source>
</evidence>
<keyword evidence="1" id="KW-0119">Carbohydrate metabolism</keyword>
<evidence type="ECO:0000256" key="1">
    <source>
        <dbReference type="ARBA" id="ARBA00023277"/>
    </source>
</evidence>
<reference evidence="3 4" key="1">
    <citation type="submission" date="2020-08" db="EMBL/GenBank/DDBJ databases">
        <title>Sequencing the genomes of 1000 actinobacteria strains.</title>
        <authorList>
            <person name="Klenk H.-P."/>
        </authorList>
    </citation>
    <scope>NUCLEOTIDE SEQUENCE [LARGE SCALE GENOMIC DNA]</scope>
    <source>
        <strain evidence="3 4">DSM 23040</strain>
    </source>
</reference>
<feature type="domain" description="Xylose isomerase-like TIM barrel" evidence="2">
    <location>
        <begin position="35"/>
        <end position="273"/>
    </location>
</feature>
<accession>A0A839R2X3</accession>
<comment type="caution">
    <text evidence="3">The sequence shown here is derived from an EMBL/GenBank/DDBJ whole genome shotgun (WGS) entry which is preliminary data.</text>
</comment>